<feature type="region of interest" description="Disordered" evidence="1">
    <location>
        <begin position="1"/>
        <end position="20"/>
    </location>
</feature>
<dbReference type="AlphaFoldDB" id="A0A6C0J248"/>
<keyword evidence="2" id="KW-1133">Transmembrane helix</keyword>
<reference evidence="3" key="1">
    <citation type="journal article" date="2020" name="Nature">
        <title>Giant virus diversity and host interactions through global metagenomics.</title>
        <authorList>
            <person name="Schulz F."/>
            <person name="Roux S."/>
            <person name="Paez-Espino D."/>
            <person name="Jungbluth S."/>
            <person name="Walsh D.A."/>
            <person name="Denef V.J."/>
            <person name="McMahon K.D."/>
            <person name="Konstantinidis K.T."/>
            <person name="Eloe-Fadrosh E.A."/>
            <person name="Kyrpides N.C."/>
            <person name="Woyke T."/>
        </authorList>
    </citation>
    <scope>NUCLEOTIDE SEQUENCE</scope>
    <source>
        <strain evidence="3">GVMAG-M-3300025676-16</strain>
    </source>
</reference>
<feature type="transmembrane region" description="Helical" evidence="2">
    <location>
        <begin position="56"/>
        <end position="75"/>
    </location>
</feature>
<evidence type="ECO:0000313" key="3">
    <source>
        <dbReference type="EMBL" id="QHT98706.1"/>
    </source>
</evidence>
<proteinExistence type="predicted"/>
<keyword evidence="2" id="KW-0472">Membrane</keyword>
<evidence type="ECO:0000256" key="2">
    <source>
        <dbReference type="SAM" id="Phobius"/>
    </source>
</evidence>
<organism evidence="3">
    <name type="scientific">viral metagenome</name>
    <dbReference type="NCBI Taxonomy" id="1070528"/>
    <lineage>
        <taxon>unclassified sequences</taxon>
        <taxon>metagenomes</taxon>
        <taxon>organismal metagenomes</taxon>
    </lineage>
</organism>
<evidence type="ECO:0000256" key="1">
    <source>
        <dbReference type="SAM" id="MobiDB-lite"/>
    </source>
</evidence>
<sequence>MSLPNNHSVNEKLGDDINKLPVDKTPPNEQELHIVDSLFKKNRSLLDTIFDDSKDVLIIVILITILVMPQLSELIKKILPITNKSEYLLYFFKGILGGVLYWLIKYFYLSRKN</sequence>
<feature type="transmembrane region" description="Helical" evidence="2">
    <location>
        <begin position="87"/>
        <end position="108"/>
    </location>
</feature>
<dbReference type="EMBL" id="MN740295">
    <property type="protein sequence ID" value="QHT98706.1"/>
    <property type="molecule type" value="Genomic_DNA"/>
</dbReference>
<feature type="compositionally biased region" description="Basic and acidic residues" evidence="1">
    <location>
        <begin position="9"/>
        <end position="20"/>
    </location>
</feature>
<protein>
    <submittedName>
        <fullName evidence="3">Uncharacterized protein</fullName>
    </submittedName>
</protein>
<accession>A0A6C0J248</accession>
<name>A0A6C0J248_9ZZZZ</name>
<keyword evidence="2" id="KW-0812">Transmembrane</keyword>